<dbReference type="InterPro" id="IPR052019">
    <property type="entry name" value="F420H2_bilvrd_red/Heme_oxyg"/>
</dbReference>
<dbReference type="InterPro" id="IPR011576">
    <property type="entry name" value="Pyridox_Oxase_N"/>
</dbReference>
<feature type="domain" description="Pyridoxamine 5'-phosphate oxidase N-terminal" evidence="3">
    <location>
        <begin position="25"/>
        <end position="154"/>
    </location>
</feature>
<dbReference type="RefSeq" id="WP_013414452.1">
    <property type="nucleotide sequence ID" value="NC_014659.1"/>
</dbReference>
<name>A0A3S5Y173_RHOH1</name>
<keyword evidence="1" id="KW-0560">Oxidoreductase</keyword>
<gene>
    <name evidence="4" type="ordered locus">REQ_01240</name>
</gene>
<organism evidence="4">
    <name type="scientific">Rhodococcus hoagii (strain 103S)</name>
    <name type="common">Rhodococcus equi</name>
    <dbReference type="NCBI Taxonomy" id="685727"/>
    <lineage>
        <taxon>Bacteria</taxon>
        <taxon>Bacillati</taxon>
        <taxon>Actinomycetota</taxon>
        <taxon>Actinomycetes</taxon>
        <taxon>Mycobacteriales</taxon>
        <taxon>Nocardiaceae</taxon>
        <taxon>Prescottella</taxon>
    </lineage>
</organism>
<dbReference type="AlphaFoldDB" id="A0A3S5Y173"/>
<evidence type="ECO:0000313" key="5">
    <source>
        <dbReference type="Proteomes" id="UP000006892"/>
    </source>
</evidence>
<dbReference type="EMBL" id="FN563149">
    <property type="protein sequence ID" value="CBH46275.1"/>
    <property type="molecule type" value="Genomic_DNA"/>
</dbReference>
<evidence type="ECO:0000256" key="2">
    <source>
        <dbReference type="SAM" id="MobiDB-lite"/>
    </source>
</evidence>
<dbReference type="GO" id="GO:0005829">
    <property type="term" value="C:cytosol"/>
    <property type="evidence" value="ECO:0007669"/>
    <property type="project" value="TreeGrafter"/>
</dbReference>
<dbReference type="Gene3D" id="2.30.110.10">
    <property type="entry name" value="Electron Transport, Fmn-binding Protein, Chain A"/>
    <property type="match status" value="1"/>
</dbReference>
<sequence>MTAQLPAAQLDSRYSDEKAPASTWPQVTAALDAAEVFWLSTVRVDGRPHVTPLIAVRVDDRMHFCTGPDEQKARNLSESSACALTTGANALGSGLDVVIEGRAVRISDPESLTGIADAYRAKYGSDWSFDVTDGRFVNTAGGPATVFRVEPSLVFAFAKGVYAQTRWRF</sequence>
<dbReference type="InterPro" id="IPR012349">
    <property type="entry name" value="Split_barrel_FMN-bd"/>
</dbReference>
<dbReference type="PANTHER" id="PTHR35176:SF4">
    <property type="entry name" value="PYRIDOXAMINE 5'-PHOSPHATE OXIDASE-RELATED FMN-BINDING"/>
    <property type="match status" value="1"/>
</dbReference>
<dbReference type="KEGG" id="req:REQ_01240"/>
<evidence type="ECO:0000259" key="3">
    <source>
        <dbReference type="Pfam" id="PF01243"/>
    </source>
</evidence>
<dbReference type="PANTHER" id="PTHR35176">
    <property type="entry name" value="HEME OXYGENASE HI_0854-RELATED"/>
    <property type="match status" value="1"/>
</dbReference>
<feature type="region of interest" description="Disordered" evidence="2">
    <location>
        <begin position="1"/>
        <end position="21"/>
    </location>
</feature>
<protein>
    <submittedName>
        <fullName evidence="4">FMN flavoprotein</fullName>
    </submittedName>
</protein>
<evidence type="ECO:0000256" key="1">
    <source>
        <dbReference type="ARBA" id="ARBA00023002"/>
    </source>
</evidence>
<dbReference type="GO" id="GO:0070967">
    <property type="term" value="F:coenzyme F420 binding"/>
    <property type="evidence" value="ECO:0007669"/>
    <property type="project" value="TreeGrafter"/>
</dbReference>
<dbReference type="GO" id="GO:0016627">
    <property type="term" value="F:oxidoreductase activity, acting on the CH-CH group of donors"/>
    <property type="evidence" value="ECO:0007669"/>
    <property type="project" value="TreeGrafter"/>
</dbReference>
<dbReference type="SUPFAM" id="SSF50475">
    <property type="entry name" value="FMN-binding split barrel"/>
    <property type="match status" value="1"/>
</dbReference>
<dbReference type="Proteomes" id="UP001154400">
    <property type="component" value="Chromosome"/>
</dbReference>
<reference evidence="4" key="1">
    <citation type="journal article" date="2010" name="PLoS Genet.">
        <title>The genome of a pathogenic rhodococcus: cooptive virulence underpinned by key gene acquisitions.</title>
        <authorList>
            <person name="Letek M."/>
            <person name="Gonzalez P."/>
            <person name="Macarthur I."/>
            <person name="Rodriguez H."/>
            <person name="Freeman T.C."/>
            <person name="Valero-Rello A."/>
            <person name="Blanco M."/>
            <person name="Buckley T."/>
            <person name="Cherevach I."/>
            <person name="Fahey R."/>
            <person name="Hapeshi A."/>
            <person name="Holdstock J."/>
            <person name="Leadon D."/>
            <person name="Navas J."/>
            <person name="Ocampo A."/>
            <person name="Quail M.A."/>
            <person name="Sanders M."/>
            <person name="Scortti M.M."/>
            <person name="Prescott J.F."/>
            <person name="Fogarty U."/>
            <person name="Meijer W.G."/>
            <person name="Parkhill J."/>
            <person name="Bentley S.D."/>
            <person name="Vazquez-Boland J.A."/>
        </authorList>
    </citation>
    <scope>NUCLEOTIDE SEQUENCE [LARGE SCALE GENOMIC DNA]</scope>
    <source>
        <strain evidence="4 5">103S</strain>
    </source>
</reference>
<dbReference type="Pfam" id="PF01243">
    <property type="entry name" value="PNPOx_N"/>
    <property type="match status" value="1"/>
</dbReference>
<proteinExistence type="predicted"/>
<accession>A0A3S5Y173</accession>
<evidence type="ECO:0000313" key="4">
    <source>
        <dbReference type="EMBL" id="CBH46275.1"/>
    </source>
</evidence>